<proteinExistence type="predicted"/>
<gene>
    <name evidence="2" type="ORF">EFD55_32995</name>
</gene>
<evidence type="ECO:0000313" key="2">
    <source>
        <dbReference type="EMBL" id="RSB58690.1"/>
    </source>
</evidence>
<sequence length="90" mass="9490">MKRRSLLASLCALSLASCQGESAAVRFKVIASATVDGRPIESSSVMEISYSKVTHSLIGNGGATRPYGEARSCPRTWCSLDDHGSSQRAG</sequence>
<feature type="chain" id="PRO_5018653260" evidence="1">
    <location>
        <begin position="24"/>
        <end position="90"/>
    </location>
</feature>
<protein>
    <submittedName>
        <fullName evidence="2">Uncharacterized protein</fullName>
    </submittedName>
</protein>
<accession>A0A3R9AYF4</accession>
<dbReference type="EMBL" id="RJJT01000058">
    <property type="protein sequence ID" value="RSB58690.1"/>
    <property type="molecule type" value="Genomic_DNA"/>
</dbReference>
<name>A0A3R9AYF4_9HYPH</name>
<dbReference type="PROSITE" id="PS51257">
    <property type="entry name" value="PROKAR_LIPOPROTEIN"/>
    <property type="match status" value="1"/>
</dbReference>
<comment type="caution">
    <text evidence="2">The sequence shown here is derived from an EMBL/GenBank/DDBJ whole genome shotgun (WGS) entry which is preliminary data.</text>
</comment>
<dbReference type="AlphaFoldDB" id="A0A3R9AYF4"/>
<reference evidence="2 3" key="1">
    <citation type="submission" date="2018-11" db="EMBL/GenBank/DDBJ databases">
        <authorList>
            <person name="Huo Y."/>
        </authorList>
    </citation>
    <scope>NUCLEOTIDE SEQUENCE [LARGE SCALE GENOMIC DNA]</scope>
    <source>
        <strain evidence="2 3">DSM 30132</strain>
    </source>
</reference>
<feature type="signal peptide" evidence="1">
    <location>
        <begin position="1"/>
        <end position="23"/>
    </location>
</feature>
<keyword evidence="1" id="KW-0732">Signal</keyword>
<evidence type="ECO:0000256" key="1">
    <source>
        <dbReference type="SAM" id="SignalP"/>
    </source>
</evidence>
<dbReference type="Proteomes" id="UP000277279">
    <property type="component" value="Unassembled WGS sequence"/>
</dbReference>
<evidence type="ECO:0000313" key="3">
    <source>
        <dbReference type="Proteomes" id="UP000277279"/>
    </source>
</evidence>
<organism evidence="2 3">
    <name type="scientific">Rhizobium pisi</name>
    <dbReference type="NCBI Taxonomy" id="574561"/>
    <lineage>
        <taxon>Bacteria</taxon>
        <taxon>Pseudomonadati</taxon>
        <taxon>Pseudomonadota</taxon>
        <taxon>Alphaproteobacteria</taxon>
        <taxon>Hyphomicrobiales</taxon>
        <taxon>Rhizobiaceae</taxon>
        <taxon>Rhizobium/Agrobacterium group</taxon>
        <taxon>Rhizobium</taxon>
    </lineage>
</organism>